<evidence type="ECO:0000313" key="2">
    <source>
        <dbReference type="Proteomes" id="UP000075809"/>
    </source>
</evidence>
<keyword evidence="2" id="KW-1185">Reference proteome</keyword>
<dbReference type="Proteomes" id="UP000075809">
    <property type="component" value="Unassembled WGS sequence"/>
</dbReference>
<feature type="non-terminal residue" evidence="1">
    <location>
        <position position="1"/>
    </location>
</feature>
<reference evidence="1 2" key="1">
    <citation type="submission" date="2015-09" db="EMBL/GenBank/DDBJ databases">
        <title>Trachymyrmex zeteki WGS genome.</title>
        <authorList>
            <person name="Nygaard S."/>
            <person name="Hu H."/>
            <person name="Boomsma J."/>
            <person name="Zhang G."/>
        </authorList>
    </citation>
    <scope>NUCLEOTIDE SEQUENCE [LARGE SCALE GENOMIC DNA]</scope>
    <source>
        <strain evidence="1">Tzet28-1</strain>
        <tissue evidence="1">Whole body</tissue>
    </source>
</reference>
<sequence length="115" mass="12734">KITDNCLYFLDDNPSELRQKHVTGNSRYGKAHTPADRFSTSTSKHWSRKSWNIPDSLSFSLISGLPFVAIKYNALSGFSFKYGGSPTLTIVLSFSNISSSDIFFFLALSPCAGRV</sequence>
<gene>
    <name evidence="1" type="ORF">ALC60_06022</name>
</gene>
<dbReference type="EMBL" id="KQ982557">
    <property type="protein sequence ID" value="KYQ55019.1"/>
    <property type="molecule type" value="Genomic_DNA"/>
</dbReference>
<accession>A0A151X420</accession>
<name>A0A151X420_9HYME</name>
<protein>
    <submittedName>
        <fullName evidence="1">Uncharacterized protein</fullName>
    </submittedName>
</protein>
<organism evidence="1 2">
    <name type="scientific">Mycetomoellerius zeteki</name>
    <dbReference type="NCBI Taxonomy" id="64791"/>
    <lineage>
        <taxon>Eukaryota</taxon>
        <taxon>Metazoa</taxon>
        <taxon>Ecdysozoa</taxon>
        <taxon>Arthropoda</taxon>
        <taxon>Hexapoda</taxon>
        <taxon>Insecta</taxon>
        <taxon>Pterygota</taxon>
        <taxon>Neoptera</taxon>
        <taxon>Endopterygota</taxon>
        <taxon>Hymenoptera</taxon>
        <taxon>Apocrita</taxon>
        <taxon>Aculeata</taxon>
        <taxon>Formicoidea</taxon>
        <taxon>Formicidae</taxon>
        <taxon>Myrmicinae</taxon>
        <taxon>Mycetomoellerius</taxon>
    </lineage>
</organism>
<evidence type="ECO:0000313" key="1">
    <source>
        <dbReference type="EMBL" id="KYQ55019.1"/>
    </source>
</evidence>
<dbReference type="AlphaFoldDB" id="A0A151X420"/>
<proteinExistence type="predicted"/>